<name>A0A1H9RUN8_9PSEU</name>
<dbReference type="Pfam" id="PF06197">
    <property type="entry name" value="DUF998"/>
    <property type="match status" value="1"/>
</dbReference>
<evidence type="ECO:0000313" key="3">
    <source>
        <dbReference type="Proteomes" id="UP000199352"/>
    </source>
</evidence>
<protein>
    <submittedName>
        <fullName evidence="2">Hypothetical membrane protein</fullName>
    </submittedName>
</protein>
<dbReference type="RefSeq" id="WP_089955912.1">
    <property type="nucleotide sequence ID" value="NZ_FOFR01000015.1"/>
</dbReference>
<reference evidence="3" key="1">
    <citation type="submission" date="2016-10" db="EMBL/GenBank/DDBJ databases">
        <authorList>
            <person name="Varghese N."/>
            <person name="Submissions S."/>
        </authorList>
    </citation>
    <scope>NUCLEOTIDE SEQUENCE [LARGE SCALE GENOMIC DNA]</scope>
    <source>
        <strain evidence="3">CGMCC 4.3525</strain>
    </source>
</reference>
<evidence type="ECO:0000313" key="2">
    <source>
        <dbReference type="EMBL" id="SER76512.1"/>
    </source>
</evidence>
<gene>
    <name evidence="2" type="ORF">SAMN05216188_11572</name>
</gene>
<keyword evidence="1" id="KW-0472">Membrane</keyword>
<dbReference type="STRING" id="402600.SAMN05216188_11572"/>
<accession>A0A1H9RUN8</accession>
<feature type="transmembrane region" description="Helical" evidence="1">
    <location>
        <begin position="205"/>
        <end position="221"/>
    </location>
</feature>
<feature type="transmembrane region" description="Helical" evidence="1">
    <location>
        <begin position="132"/>
        <end position="155"/>
    </location>
</feature>
<dbReference type="InterPro" id="IPR009339">
    <property type="entry name" value="DUF998"/>
</dbReference>
<keyword evidence="1" id="KW-0812">Transmembrane</keyword>
<feature type="transmembrane region" description="Helical" evidence="1">
    <location>
        <begin position="70"/>
        <end position="90"/>
    </location>
</feature>
<sequence>MARPGDLRREPLITAAALWALGSTWYLLSEAVAASAFPNYSYARNYISDLGAVREDALDERSVDSPLAEVMNLGFLHQGLFFLLGAMFAARALPAGRGRSAFLALAVVHAGGNVLVATFHSGQQAADGGTAALHPVGAVMAILGGNLATLAVALLLRRHAVARFTRLVGFTLSGIGITSLFALGVNTAVGNPLLFEDGTWERGSVYAITTWQLVAAATVFTKKCSRTGEASAPR</sequence>
<dbReference type="OrthoDB" id="5191116at2"/>
<keyword evidence="1" id="KW-1133">Transmembrane helix</keyword>
<dbReference type="EMBL" id="FOFR01000015">
    <property type="protein sequence ID" value="SER76512.1"/>
    <property type="molecule type" value="Genomic_DNA"/>
</dbReference>
<feature type="transmembrane region" description="Helical" evidence="1">
    <location>
        <begin position="12"/>
        <end position="28"/>
    </location>
</feature>
<feature type="transmembrane region" description="Helical" evidence="1">
    <location>
        <begin position="102"/>
        <end position="120"/>
    </location>
</feature>
<feature type="transmembrane region" description="Helical" evidence="1">
    <location>
        <begin position="167"/>
        <end position="185"/>
    </location>
</feature>
<dbReference type="AlphaFoldDB" id="A0A1H9RUN8"/>
<keyword evidence="3" id="KW-1185">Reference proteome</keyword>
<dbReference type="Proteomes" id="UP000199352">
    <property type="component" value="Unassembled WGS sequence"/>
</dbReference>
<evidence type="ECO:0000256" key="1">
    <source>
        <dbReference type="SAM" id="Phobius"/>
    </source>
</evidence>
<proteinExistence type="predicted"/>
<organism evidence="2 3">
    <name type="scientific">Lentzea xinjiangensis</name>
    <dbReference type="NCBI Taxonomy" id="402600"/>
    <lineage>
        <taxon>Bacteria</taxon>
        <taxon>Bacillati</taxon>
        <taxon>Actinomycetota</taxon>
        <taxon>Actinomycetes</taxon>
        <taxon>Pseudonocardiales</taxon>
        <taxon>Pseudonocardiaceae</taxon>
        <taxon>Lentzea</taxon>
    </lineage>
</organism>